<evidence type="ECO:0000256" key="5">
    <source>
        <dbReference type="ARBA" id="ARBA00022692"/>
    </source>
</evidence>
<reference evidence="10 11" key="1">
    <citation type="journal article" date="2019" name="Int. J. Syst. Evol. Microbiol.">
        <title>The Global Catalogue of Microorganisms (GCM) 10K type strain sequencing project: providing services to taxonomists for standard genome sequencing and annotation.</title>
        <authorList>
            <consortium name="The Broad Institute Genomics Platform"/>
            <consortium name="The Broad Institute Genome Sequencing Center for Infectious Disease"/>
            <person name="Wu L."/>
            <person name="Ma J."/>
        </authorList>
    </citation>
    <scope>NUCLEOTIDE SEQUENCE [LARGE SCALE GENOMIC DNA]</scope>
    <source>
        <strain evidence="10 11">JCM 13022</strain>
    </source>
</reference>
<evidence type="ECO:0008006" key="12">
    <source>
        <dbReference type="Google" id="ProtNLM"/>
    </source>
</evidence>
<evidence type="ECO:0000256" key="4">
    <source>
        <dbReference type="ARBA" id="ARBA00022679"/>
    </source>
</evidence>
<protein>
    <recommendedName>
        <fullName evidence="12">Dolichyl-phosphate-mannose-protein mannosyltransferase</fullName>
    </recommendedName>
</protein>
<evidence type="ECO:0000256" key="7">
    <source>
        <dbReference type="ARBA" id="ARBA00023136"/>
    </source>
</evidence>
<name>A0ABN1V296_9PSEU</name>
<dbReference type="PANTHER" id="PTHR33908:SF11">
    <property type="entry name" value="MEMBRANE PROTEIN"/>
    <property type="match status" value="1"/>
</dbReference>
<sequence length="605" mass="64067">MLAPALLKRRALDLGRHHWLFLVVFVAGLGLRAAAWLAYPPALLYGDSFRYLDNVGTHNPTGLHPIGYDLFVLEPVLAVGGLGLVSFLQHVAGLACGIALYALARRLGVRRNWLAALAAAPVLLDAYEVQIEQMIMSDVWFQVILVALLWLLLGTKRGGQPPVWATAVAGVLFGVAVVFRMVALPLALPAVVFLLIAGGVWRRWGTWAAWRTILVRVATLLLPFALVVVGYGAYYASWAGHFALSPSTGNVLYARGAVVADCQNLELSERLRTACPDEPLGERLGSDQYAHMGANAEWRAQWPEGTNIVAIQQDFGKEVIRQQPFDVAVAVMTDFLKGFRGWRVDTPGDVSVTRWHFQPTYQFYNHEEKSREYALRYSGEEPESRPTLGRALRWYQLFGGFTPGNVLGVALLLALAAGFGVTRRARASGLRSAMLLPAGMALVSLGGAAAFEFSWRYQLPGITLLPLAGVLALTALLWHRKRRDEGPVGAPAPDDGPGHGAGQWHPGGNGRVGPGDGSGNAAANGNGAVDGDGAAGGNGNGNGHREPVHGASGEPGGPSPAGGTGRGGAPADNTPADDTPAGDVPADTGSDRGDPPSPERSSPVG</sequence>
<dbReference type="RefSeq" id="WP_253854733.1">
    <property type="nucleotide sequence ID" value="NZ_BAAALM010000002.1"/>
</dbReference>
<keyword evidence="5 9" id="KW-0812">Transmembrane</keyword>
<dbReference type="PANTHER" id="PTHR33908">
    <property type="entry name" value="MANNOSYLTRANSFERASE YKCB-RELATED"/>
    <property type="match status" value="1"/>
</dbReference>
<evidence type="ECO:0000256" key="8">
    <source>
        <dbReference type="SAM" id="MobiDB-lite"/>
    </source>
</evidence>
<evidence type="ECO:0000256" key="3">
    <source>
        <dbReference type="ARBA" id="ARBA00022676"/>
    </source>
</evidence>
<evidence type="ECO:0000256" key="1">
    <source>
        <dbReference type="ARBA" id="ARBA00004651"/>
    </source>
</evidence>
<feature type="transmembrane region" description="Helical" evidence="9">
    <location>
        <begin position="162"/>
        <end position="179"/>
    </location>
</feature>
<keyword evidence="2" id="KW-1003">Cell membrane</keyword>
<comment type="caution">
    <text evidence="10">The sequence shown here is derived from an EMBL/GenBank/DDBJ whole genome shotgun (WGS) entry which is preliminary data.</text>
</comment>
<feature type="transmembrane region" description="Helical" evidence="9">
    <location>
        <begin position="185"/>
        <end position="201"/>
    </location>
</feature>
<evidence type="ECO:0000256" key="9">
    <source>
        <dbReference type="SAM" id="Phobius"/>
    </source>
</evidence>
<feature type="transmembrane region" description="Helical" evidence="9">
    <location>
        <begin position="394"/>
        <end position="421"/>
    </location>
</feature>
<keyword evidence="3" id="KW-0328">Glycosyltransferase</keyword>
<feature type="transmembrane region" description="Helical" evidence="9">
    <location>
        <begin position="433"/>
        <end position="451"/>
    </location>
</feature>
<feature type="compositionally biased region" description="Gly residues" evidence="8">
    <location>
        <begin position="498"/>
        <end position="518"/>
    </location>
</feature>
<dbReference type="InterPro" id="IPR050297">
    <property type="entry name" value="LipidA_mod_glycosyltrf_83"/>
</dbReference>
<keyword evidence="11" id="KW-1185">Reference proteome</keyword>
<proteinExistence type="predicted"/>
<keyword evidence="4" id="KW-0808">Transferase</keyword>
<evidence type="ECO:0000313" key="11">
    <source>
        <dbReference type="Proteomes" id="UP001500467"/>
    </source>
</evidence>
<evidence type="ECO:0000313" key="10">
    <source>
        <dbReference type="EMBL" id="GAA1191102.1"/>
    </source>
</evidence>
<feature type="compositionally biased region" description="Gly residues" evidence="8">
    <location>
        <begin position="528"/>
        <end position="542"/>
    </location>
</feature>
<accession>A0ABN1V296</accession>
<evidence type="ECO:0000256" key="6">
    <source>
        <dbReference type="ARBA" id="ARBA00022989"/>
    </source>
</evidence>
<dbReference type="Proteomes" id="UP001500467">
    <property type="component" value="Unassembled WGS sequence"/>
</dbReference>
<dbReference type="EMBL" id="BAAALM010000002">
    <property type="protein sequence ID" value="GAA1191102.1"/>
    <property type="molecule type" value="Genomic_DNA"/>
</dbReference>
<keyword evidence="6 9" id="KW-1133">Transmembrane helix</keyword>
<feature type="transmembrane region" description="Helical" evidence="9">
    <location>
        <begin position="20"/>
        <end position="39"/>
    </location>
</feature>
<feature type="transmembrane region" description="Helical" evidence="9">
    <location>
        <begin position="457"/>
        <end position="478"/>
    </location>
</feature>
<feature type="compositionally biased region" description="Gly residues" evidence="8">
    <location>
        <begin position="553"/>
        <end position="568"/>
    </location>
</feature>
<comment type="subcellular location">
    <subcellularLocation>
        <location evidence="1">Cell membrane</location>
        <topology evidence="1">Multi-pass membrane protein</topology>
    </subcellularLocation>
</comment>
<feature type="transmembrane region" description="Helical" evidence="9">
    <location>
        <begin position="213"/>
        <end position="236"/>
    </location>
</feature>
<feature type="transmembrane region" description="Helical" evidence="9">
    <location>
        <begin position="111"/>
        <end position="127"/>
    </location>
</feature>
<feature type="region of interest" description="Disordered" evidence="8">
    <location>
        <begin position="486"/>
        <end position="605"/>
    </location>
</feature>
<feature type="transmembrane region" description="Helical" evidence="9">
    <location>
        <begin position="139"/>
        <end position="155"/>
    </location>
</feature>
<evidence type="ECO:0000256" key="2">
    <source>
        <dbReference type="ARBA" id="ARBA00022475"/>
    </source>
</evidence>
<feature type="transmembrane region" description="Helical" evidence="9">
    <location>
        <begin position="77"/>
        <end position="104"/>
    </location>
</feature>
<keyword evidence="7 9" id="KW-0472">Membrane</keyword>
<organism evidence="10 11">
    <name type="scientific">Prauserella alba</name>
    <dbReference type="NCBI Taxonomy" id="176898"/>
    <lineage>
        <taxon>Bacteria</taxon>
        <taxon>Bacillati</taxon>
        <taxon>Actinomycetota</taxon>
        <taxon>Actinomycetes</taxon>
        <taxon>Pseudonocardiales</taxon>
        <taxon>Pseudonocardiaceae</taxon>
        <taxon>Prauserella</taxon>
    </lineage>
</organism>
<gene>
    <name evidence="10" type="ORF">GCM10009675_01780</name>
</gene>